<reference evidence="4" key="1">
    <citation type="submission" date="2023-01" db="EMBL/GenBank/DDBJ databases">
        <title>Genome assembly of the deep-sea coral Lophelia pertusa.</title>
        <authorList>
            <person name="Herrera S."/>
            <person name="Cordes E."/>
        </authorList>
    </citation>
    <scope>NUCLEOTIDE SEQUENCE</scope>
    <source>
        <strain evidence="4">USNM1676648</strain>
        <tissue evidence="4">Polyp</tissue>
    </source>
</reference>
<evidence type="ECO:0000256" key="2">
    <source>
        <dbReference type="SAM" id="MobiDB-lite"/>
    </source>
</evidence>
<keyword evidence="1" id="KW-0479">Metal-binding</keyword>
<dbReference type="InterPro" id="IPR000571">
    <property type="entry name" value="Znf_CCCH"/>
</dbReference>
<feature type="domain" description="C3H1-type" evidence="3">
    <location>
        <begin position="272"/>
        <end position="300"/>
    </location>
</feature>
<evidence type="ECO:0000256" key="1">
    <source>
        <dbReference type="PROSITE-ProRule" id="PRU00723"/>
    </source>
</evidence>
<sequence length="323" mass="36177">MSLRRSTRVNKPPSTLQDFHLDLDPIAEKVSATTAKPTIPVDQVRMTRAILELELELTRARIELARLQSDITNVAQSKIAATNPANVNTQNQGQNAAQRPTIPSLATLPTDTAVQGELKASEDSLGDPILLEYLTNWQIQRRDYWNPALPPETNHEKKPKLTSITFPQWSTAKFRTMHTLVKEGALSSMTDVMSYISYGTNVSELAKIYPIARVAQCDDLCRRMQFATGCKWGTESQFIYQQTLNKPAANQPVSTKQPGHPTNRTTPTINPATGKQVCYEFQRRQGCSYGTACRYDHVCIKPLCMGEHPQWKHPPPSIQHPQA</sequence>
<dbReference type="EMBL" id="MU825442">
    <property type="protein sequence ID" value="KAJ7389075.1"/>
    <property type="molecule type" value="Genomic_DNA"/>
</dbReference>
<feature type="compositionally biased region" description="Polar residues" evidence="2">
    <location>
        <begin position="251"/>
        <end position="269"/>
    </location>
</feature>
<feature type="region of interest" description="Disordered" evidence="2">
    <location>
        <begin position="249"/>
        <end position="269"/>
    </location>
</feature>
<feature type="compositionally biased region" description="Polar residues" evidence="2">
    <location>
        <begin position="85"/>
        <end position="98"/>
    </location>
</feature>
<organism evidence="4 5">
    <name type="scientific">Desmophyllum pertusum</name>
    <dbReference type="NCBI Taxonomy" id="174260"/>
    <lineage>
        <taxon>Eukaryota</taxon>
        <taxon>Metazoa</taxon>
        <taxon>Cnidaria</taxon>
        <taxon>Anthozoa</taxon>
        <taxon>Hexacorallia</taxon>
        <taxon>Scleractinia</taxon>
        <taxon>Caryophylliina</taxon>
        <taxon>Caryophylliidae</taxon>
        <taxon>Desmophyllum</taxon>
    </lineage>
</organism>
<dbReference type="PROSITE" id="PS50103">
    <property type="entry name" value="ZF_C3H1"/>
    <property type="match status" value="1"/>
</dbReference>
<keyword evidence="1" id="KW-0862">Zinc</keyword>
<keyword evidence="1" id="KW-0863">Zinc-finger</keyword>
<evidence type="ECO:0000313" key="5">
    <source>
        <dbReference type="Proteomes" id="UP001163046"/>
    </source>
</evidence>
<dbReference type="GO" id="GO:0008270">
    <property type="term" value="F:zinc ion binding"/>
    <property type="evidence" value="ECO:0007669"/>
    <property type="project" value="UniProtKB-KW"/>
</dbReference>
<accession>A0A9W9ZX15</accession>
<name>A0A9W9ZX15_9CNID</name>
<evidence type="ECO:0000259" key="3">
    <source>
        <dbReference type="PROSITE" id="PS50103"/>
    </source>
</evidence>
<keyword evidence="5" id="KW-1185">Reference proteome</keyword>
<dbReference type="Proteomes" id="UP001163046">
    <property type="component" value="Unassembled WGS sequence"/>
</dbReference>
<feature type="region of interest" description="Disordered" evidence="2">
    <location>
        <begin position="85"/>
        <end position="104"/>
    </location>
</feature>
<evidence type="ECO:0000313" key="4">
    <source>
        <dbReference type="EMBL" id="KAJ7389075.1"/>
    </source>
</evidence>
<comment type="caution">
    <text evidence="4">The sequence shown here is derived from an EMBL/GenBank/DDBJ whole genome shotgun (WGS) entry which is preliminary data.</text>
</comment>
<proteinExistence type="predicted"/>
<feature type="zinc finger region" description="C3H1-type" evidence="1">
    <location>
        <begin position="272"/>
        <end position="300"/>
    </location>
</feature>
<protein>
    <recommendedName>
        <fullName evidence="3">C3H1-type domain-containing protein</fullName>
    </recommendedName>
</protein>
<gene>
    <name evidence="4" type="ORF">OS493_033937</name>
</gene>
<dbReference type="AlphaFoldDB" id="A0A9W9ZX15"/>